<dbReference type="FunFam" id="1.10.630.10:FF:000047">
    <property type="entry name" value="Cytochrome P450 monooxygenase"/>
    <property type="match status" value="1"/>
</dbReference>
<keyword evidence="6 8" id="KW-0408">Iron</keyword>
<organism evidence="11 12">
    <name type="scientific">Truncatella angustata</name>
    <dbReference type="NCBI Taxonomy" id="152316"/>
    <lineage>
        <taxon>Eukaryota</taxon>
        <taxon>Fungi</taxon>
        <taxon>Dikarya</taxon>
        <taxon>Ascomycota</taxon>
        <taxon>Pezizomycotina</taxon>
        <taxon>Sordariomycetes</taxon>
        <taxon>Xylariomycetidae</taxon>
        <taxon>Amphisphaeriales</taxon>
        <taxon>Sporocadaceae</taxon>
        <taxon>Truncatella</taxon>
    </lineage>
</organism>
<evidence type="ECO:0000256" key="5">
    <source>
        <dbReference type="ARBA" id="ARBA00023002"/>
    </source>
</evidence>
<comment type="caution">
    <text evidence="11">The sequence shown here is derived from an EMBL/GenBank/DDBJ whole genome shotgun (WGS) entry which is preliminary data.</text>
</comment>
<dbReference type="PANTHER" id="PTHR24305:SF230">
    <property type="entry name" value="P450, PUTATIVE (EUROFUNG)-RELATED"/>
    <property type="match status" value="1"/>
</dbReference>
<dbReference type="CDD" id="cd11058">
    <property type="entry name" value="CYP60B-like"/>
    <property type="match status" value="1"/>
</dbReference>
<dbReference type="RefSeq" id="XP_045953707.1">
    <property type="nucleotide sequence ID" value="XM_046105141.1"/>
</dbReference>
<dbReference type="InterPro" id="IPR050121">
    <property type="entry name" value="Cytochrome_P450_monoxygenase"/>
</dbReference>
<dbReference type="OrthoDB" id="1470350at2759"/>
<keyword evidence="5 9" id="KW-0560">Oxidoreductase</keyword>
<dbReference type="PROSITE" id="PS00086">
    <property type="entry name" value="CYTOCHROME_P450"/>
    <property type="match status" value="1"/>
</dbReference>
<evidence type="ECO:0000256" key="4">
    <source>
        <dbReference type="ARBA" id="ARBA00022723"/>
    </source>
</evidence>
<dbReference type="GO" id="GO:0020037">
    <property type="term" value="F:heme binding"/>
    <property type="evidence" value="ECO:0007669"/>
    <property type="project" value="InterPro"/>
</dbReference>
<dbReference type="GO" id="GO:0016705">
    <property type="term" value="F:oxidoreductase activity, acting on paired donors, with incorporation or reduction of molecular oxygen"/>
    <property type="evidence" value="ECO:0007669"/>
    <property type="project" value="InterPro"/>
</dbReference>
<dbReference type="PANTHER" id="PTHR24305">
    <property type="entry name" value="CYTOCHROME P450"/>
    <property type="match status" value="1"/>
</dbReference>
<keyword evidence="10" id="KW-1133">Transmembrane helix</keyword>
<keyword evidence="7 9" id="KW-0503">Monooxygenase</keyword>
<evidence type="ECO:0000256" key="1">
    <source>
        <dbReference type="ARBA" id="ARBA00001971"/>
    </source>
</evidence>
<feature type="binding site" description="axial binding residue" evidence="8">
    <location>
        <position position="442"/>
    </location>
    <ligand>
        <name>heme</name>
        <dbReference type="ChEBI" id="CHEBI:30413"/>
    </ligand>
    <ligandPart>
        <name>Fe</name>
        <dbReference type="ChEBI" id="CHEBI:18248"/>
    </ligandPart>
</feature>
<dbReference type="InterPro" id="IPR017972">
    <property type="entry name" value="Cyt_P450_CS"/>
</dbReference>
<dbReference type="InterPro" id="IPR001128">
    <property type="entry name" value="Cyt_P450"/>
</dbReference>
<dbReference type="GO" id="GO:0009403">
    <property type="term" value="P:toxin biosynthetic process"/>
    <property type="evidence" value="ECO:0007669"/>
    <property type="project" value="UniProtKB-ARBA"/>
</dbReference>
<keyword evidence="4 8" id="KW-0479">Metal-binding</keyword>
<comment type="similarity">
    <text evidence="2 9">Belongs to the cytochrome P450 family.</text>
</comment>
<keyword evidence="3 8" id="KW-0349">Heme</keyword>
<dbReference type="PRINTS" id="PR00463">
    <property type="entry name" value="EP450I"/>
</dbReference>
<evidence type="ECO:0000256" key="2">
    <source>
        <dbReference type="ARBA" id="ARBA00010617"/>
    </source>
</evidence>
<dbReference type="Proteomes" id="UP000758603">
    <property type="component" value="Unassembled WGS sequence"/>
</dbReference>
<dbReference type="InterPro" id="IPR036396">
    <property type="entry name" value="Cyt_P450_sf"/>
</dbReference>
<dbReference type="PRINTS" id="PR00385">
    <property type="entry name" value="P450"/>
</dbReference>
<evidence type="ECO:0000256" key="3">
    <source>
        <dbReference type="ARBA" id="ARBA00022617"/>
    </source>
</evidence>
<keyword evidence="10" id="KW-0472">Membrane</keyword>
<proteinExistence type="inferred from homology"/>
<evidence type="ECO:0000256" key="6">
    <source>
        <dbReference type="ARBA" id="ARBA00023004"/>
    </source>
</evidence>
<evidence type="ECO:0000256" key="7">
    <source>
        <dbReference type="ARBA" id="ARBA00023033"/>
    </source>
</evidence>
<dbReference type="GeneID" id="70134032"/>
<evidence type="ECO:0000256" key="9">
    <source>
        <dbReference type="RuleBase" id="RU000461"/>
    </source>
</evidence>
<reference evidence="11" key="1">
    <citation type="journal article" date="2021" name="Nat. Commun.">
        <title>Genetic determinants of endophytism in the Arabidopsis root mycobiome.</title>
        <authorList>
            <person name="Mesny F."/>
            <person name="Miyauchi S."/>
            <person name="Thiergart T."/>
            <person name="Pickel B."/>
            <person name="Atanasova L."/>
            <person name="Karlsson M."/>
            <person name="Huettel B."/>
            <person name="Barry K.W."/>
            <person name="Haridas S."/>
            <person name="Chen C."/>
            <person name="Bauer D."/>
            <person name="Andreopoulos W."/>
            <person name="Pangilinan J."/>
            <person name="LaButti K."/>
            <person name="Riley R."/>
            <person name="Lipzen A."/>
            <person name="Clum A."/>
            <person name="Drula E."/>
            <person name="Henrissat B."/>
            <person name="Kohler A."/>
            <person name="Grigoriev I.V."/>
            <person name="Martin F.M."/>
            <person name="Hacquard S."/>
        </authorList>
    </citation>
    <scope>NUCLEOTIDE SEQUENCE</scope>
    <source>
        <strain evidence="11">MPI-SDFR-AT-0073</strain>
    </source>
</reference>
<evidence type="ECO:0000313" key="12">
    <source>
        <dbReference type="Proteomes" id="UP000758603"/>
    </source>
</evidence>
<dbReference type="GO" id="GO:0005506">
    <property type="term" value="F:iron ion binding"/>
    <property type="evidence" value="ECO:0007669"/>
    <property type="project" value="InterPro"/>
</dbReference>
<dbReference type="Pfam" id="PF00067">
    <property type="entry name" value="p450"/>
    <property type="match status" value="1"/>
</dbReference>
<evidence type="ECO:0000256" key="8">
    <source>
        <dbReference type="PIRSR" id="PIRSR602401-1"/>
    </source>
</evidence>
<dbReference type="SUPFAM" id="SSF48264">
    <property type="entry name" value="Cytochrome P450"/>
    <property type="match status" value="1"/>
</dbReference>
<protein>
    <submittedName>
        <fullName evidence="11">Cytochrome P450</fullName>
    </submittedName>
</protein>
<evidence type="ECO:0000313" key="11">
    <source>
        <dbReference type="EMBL" id="KAH6647193.1"/>
    </source>
</evidence>
<dbReference type="GO" id="GO:0004497">
    <property type="term" value="F:monooxygenase activity"/>
    <property type="evidence" value="ECO:0007669"/>
    <property type="project" value="UniProtKB-KW"/>
</dbReference>
<keyword evidence="12" id="KW-1185">Reference proteome</keyword>
<comment type="cofactor">
    <cofactor evidence="1 8">
        <name>heme</name>
        <dbReference type="ChEBI" id="CHEBI:30413"/>
    </cofactor>
</comment>
<dbReference type="EMBL" id="JAGPXC010000009">
    <property type="protein sequence ID" value="KAH6647193.1"/>
    <property type="molecule type" value="Genomic_DNA"/>
</dbReference>
<accession>A0A9P8RJI1</accession>
<dbReference type="InterPro" id="IPR002401">
    <property type="entry name" value="Cyt_P450_E_grp-I"/>
</dbReference>
<name>A0A9P8RJI1_9PEZI</name>
<sequence length="498" mass="56091">MAPLYVDSIGLANWAILASISLTGYFVCLAIYRVLLHPLRAFPGPISHRVSNFPRAFQSTRGELGFHVADLHRKYGPVVRLGPNELAFSDPQAWKDIYGHRTPGQEEFPKYLKFYKPFDDMPSSVISADRNEHSALRRQLAHGFSERSMRGQEPIIGEYVDLLIQKLRANCEGGTKPLNMRNWLNWATFDIVGDLGFGSPFGCLDSSDYHPWVRLITDNIKQGALLNALQSVGGRPIVQFLKNQGLLKRRDQHQALVKEKLAQRMELGVERPDLIEGLIHKKEELGLDLGQLQMNASLLIIAGSETTATLLSGAVFLLTTNPSVLKTLTEEVRSAFSNDEEITLLSVGKLQYMLACLNETLRHYPPVGIGLPRQSPKGGAMVAGHFIPEGTVTAVWQWAINHDPNHWTKPMEFHPERFLNDPIFKGDKLDAMQPFSMGPRNCIGRNLAYAEMRLILAKIIYNFDMRIADESRGWLETQKMYGLWDKPPLEIFLSPIAH</sequence>
<keyword evidence="10" id="KW-0812">Transmembrane</keyword>
<gene>
    <name evidence="11" type="ORF">BKA67DRAFT_595259</name>
</gene>
<dbReference type="AlphaFoldDB" id="A0A9P8RJI1"/>
<dbReference type="Gene3D" id="1.10.630.10">
    <property type="entry name" value="Cytochrome P450"/>
    <property type="match status" value="1"/>
</dbReference>
<evidence type="ECO:0000256" key="10">
    <source>
        <dbReference type="SAM" id="Phobius"/>
    </source>
</evidence>
<feature type="transmembrane region" description="Helical" evidence="10">
    <location>
        <begin position="12"/>
        <end position="32"/>
    </location>
</feature>